<evidence type="ECO:0000313" key="1">
    <source>
        <dbReference type="EMBL" id="HGI86954.1"/>
    </source>
</evidence>
<accession>A0A7C4BB32</accession>
<dbReference type="EMBL" id="DTFF01000010">
    <property type="protein sequence ID" value="HGI86954.1"/>
    <property type="molecule type" value="Genomic_DNA"/>
</dbReference>
<sequence length="178" mass="19605">MGKRLLIKNVVNVSVSEDDDPNLFDEAVESIQDVMTLRVPKHLGTLVHLKVSDVLGIASNKGATRTPPLVSMVSDTVEAIASFVTRAVSSPALRMLAMLDLKREIVFSRAIPNVEALTLEVEGATPRSHLRQCEHSHECTTHTFSHLPSIPLHVPKVEHLSSPTTWHQLVHYKLAVEA</sequence>
<proteinExistence type="predicted"/>
<reference evidence="1" key="1">
    <citation type="journal article" date="2020" name="mSystems">
        <title>Genome- and Community-Level Interaction Insights into Carbon Utilization and Element Cycling Functions of Hydrothermarchaeota in Hydrothermal Sediment.</title>
        <authorList>
            <person name="Zhou Z."/>
            <person name="Liu Y."/>
            <person name="Xu W."/>
            <person name="Pan J."/>
            <person name="Luo Z.H."/>
            <person name="Li M."/>
        </authorList>
    </citation>
    <scope>NUCLEOTIDE SEQUENCE [LARGE SCALE GENOMIC DNA]</scope>
    <source>
        <strain evidence="1">SpSt-732</strain>
    </source>
</reference>
<comment type="caution">
    <text evidence="1">The sequence shown here is derived from an EMBL/GenBank/DDBJ whole genome shotgun (WGS) entry which is preliminary data.</text>
</comment>
<protein>
    <submittedName>
        <fullName evidence="1">Uncharacterized protein</fullName>
    </submittedName>
</protein>
<gene>
    <name evidence="1" type="ORF">ENV14_00935</name>
</gene>
<organism evidence="1">
    <name type="scientific">Ignisphaera aggregans</name>
    <dbReference type="NCBI Taxonomy" id="334771"/>
    <lineage>
        <taxon>Archaea</taxon>
        <taxon>Thermoproteota</taxon>
        <taxon>Thermoprotei</taxon>
        <taxon>Desulfurococcales</taxon>
        <taxon>Desulfurococcaceae</taxon>
        <taxon>Ignisphaera</taxon>
    </lineage>
</organism>
<name>A0A7C4BB32_9CREN</name>
<dbReference type="AlphaFoldDB" id="A0A7C4BB32"/>